<protein>
    <recommendedName>
        <fullName evidence="8">ABC3 transporter permease C-terminal domain-containing protein</fullName>
    </recommendedName>
</protein>
<dbReference type="PANTHER" id="PTHR30489:SF0">
    <property type="entry name" value="LIPOPROTEIN-RELEASING SYSTEM TRANSMEMBRANE PROTEIN LOLE"/>
    <property type="match status" value="1"/>
</dbReference>
<feature type="transmembrane region" description="Helical" evidence="7">
    <location>
        <begin position="335"/>
        <end position="356"/>
    </location>
</feature>
<dbReference type="KEGG" id="deo:CAY53_01195"/>
<sequence length="411" mass="43722">MLNKVALAARLALQDWLHERTLSLCAVLALASMLAPLLVLQGVKNGVVGIMRERLLQDPEVLIITPAGSGSEGSYTAEFIASLIRLPGARFVIGRTRDIATDLGLQGPSGGKSVQMEPCAPGEPLLEHYQVAPPRDGAEPELVLSARAAQALGVRVGGRVTANLGRRTPEGRLESTTLRFHVSAVLPEQVSGRNLGLLPLQVLEDIQDYRDYIEVPRRAAQGFSGRPRPAGERRYSSFRLYAQDLDAVENLASALSAQGIEARTRAREIAGIRRLAAAITSVILIISLAVGTGFAAFTLSSVQGAVRRKDRMLGMLRLLGFPRAALLLFPLSQALLTAVSGIMASGCLYLPVSYGIDRLFAVQSGNAALCRLSPAEMLAATGIVVLLAILAAARASWQAASIEPSAVIREI</sequence>
<evidence type="ECO:0000313" key="9">
    <source>
        <dbReference type="EMBL" id="AVD70267.1"/>
    </source>
</evidence>
<dbReference type="EMBL" id="CP021255">
    <property type="protein sequence ID" value="AVD70267.1"/>
    <property type="molecule type" value="Genomic_DNA"/>
</dbReference>
<evidence type="ECO:0000313" key="10">
    <source>
        <dbReference type="Proteomes" id="UP000239867"/>
    </source>
</evidence>
<dbReference type="Pfam" id="PF02687">
    <property type="entry name" value="FtsX"/>
    <property type="match status" value="1"/>
</dbReference>
<dbReference type="PANTHER" id="PTHR30489">
    <property type="entry name" value="LIPOPROTEIN-RELEASING SYSTEM TRANSMEMBRANE PROTEIN LOLE"/>
    <property type="match status" value="1"/>
</dbReference>
<evidence type="ECO:0000259" key="8">
    <source>
        <dbReference type="Pfam" id="PF02687"/>
    </source>
</evidence>
<evidence type="ECO:0000256" key="3">
    <source>
        <dbReference type="ARBA" id="ARBA00022475"/>
    </source>
</evidence>
<keyword evidence="4 7" id="KW-0812">Transmembrane</keyword>
<evidence type="ECO:0000256" key="5">
    <source>
        <dbReference type="ARBA" id="ARBA00022989"/>
    </source>
</evidence>
<dbReference type="GO" id="GO:0044874">
    <property type="term" value="P:lipoprotein localization to outer membrane"/>
    <property type="evidence" value="ECO:0007669"/>
    <property type="project" value="TreeGrafter"/>
</dbReference>
<dbReference type="RefSeq" id="WP_104935590.1">
    <property type="nucleotide sequence ID" value="NZ_CP021255.1"/>
</dbReference>
<feature type="transmembrane region" description="Helical" evidence="7">
    <location>
        <begin position="275"/>
        <end position="300"/>
    </location>
</feature>
<accession>A0A2L1GKX2</accession>
<proteinExistence type="inferred from homology"/>
<keyword evidence="5 7" id="KW-1133">Transmembrane helix</keyword>
<keyword evidence="3" id="KW-1003">Cell membrane</keyword>
<feature type="transmembrane region" description="Helical" evidence="7">
    <location>
        <begin position="21"/>
        <end position="43"/>
    </location>
</feature>
<name>A0A2L1GKX2_9BACT</name>
<dbReference type="Proteomes" id="UP000239867">
    <property type="component" value="Chromosome"/>
</dbReference>
<organism evidence="9 10">
    <name type="scientific">Desulfobulbus oralis</name>
    <dbReference type="NCBI Taxonomy" id="1986146"/>
    <lineage>
        <taxon>Bacteria</taxon>
        <taxon>Pseudomonadati</taxon>
        <taxon>Thermodesulfobacteriota</taxon>
        <taxon>Desulfobulbia</taxon>
        <taxon>Desulfobulbales</taxon>
        <taxon>Desulfobulbaceae</taxon>
        <taxon>Desulfobulbus</taxon>
    </lineage>
</organism>
<evidence type="ECO:0000256" key="2">
    <source>
        <dbReference type="ARBA" id="ARBA00005236"/>
    </source>
</evidence>
<keyword evidence="10" id="KW-1185">Reference proteome</keyword>
<evidence type="ECO:0000256" key="6">
    <source>
        <dbReference type="ARBA" id="ARBA00023136"/>
    </source>
</evidence>
<reference evidence="9 10" key="1">
    <citation type="journal article" date="2018" name="MBio">
        <title>Insights into the evolution of host association through the isolation and characterization of a novel human periodontal pathobiont, Desulfobulbus oralis.</title>
        <authorList>
            <person name="Cross K.L."/>
            <person name="Chirania P."/>
            <person name="Xiong W."/>
            <person name="Beall C.J."/>
            <person name="Elkins J.G."/>
            <person name="Giannone R.J."/>
            <person name="Griffen A.L."/>
            <person name="Guss A.M."/>
            <person name="Hettich R.L."/>
            <person name="Joshi S.S."/>
            <person name="Mokrzan E.M."/>
            <person name="Martin R.K."/>
            <person name="Zhulin I.B."/>
            <person name="Leys E.J."/>
            <person name="Podar M."/>
        </authorList>
    </citation>
    <scope>NUCLEOTIDE SEQUENCE [LARGE SCALE GENOMIC DNA]</scope>
    <source>
        <strain evidence="9 10">ORNL</strain>
    </source>
</reference>
<dbReference type="AlphaFoldDB" id="A0A2L1GKX2"/>
<feature type="domain" description="ABC3 transporter permease C-terminal" evidence="8">
    <location>
        <begin position="286"/>
        <end position="404"/>
    </location>
</feature>
<evidence type="ECO:0000256" key="4">
    <source>
        <dbReference type="ARBA" id="ARBA00022692"/>
    </source>
</evidence>
<comment type="subcellular location">
    <subcellularLocation>
        <location evidence="1">Cell membrane</location>
        <topology evidence="1">Multi-pass membrane protein</topology>
    </subcellularLocation>
</comment>
<dbReference type="GO" id="GO:0098797">
    <property type="term" value="C:plasma membrane protein complex"/>
    <property type="evidence" value="ECO:0007669"/>
    <property type="project" value="TreeGrafter"/>
</dbReference>
<keyword evidence="6 7" id="KW-0472">Membrane</keyword>
<dbReference type="InterPro" id="IPR003838">
    <property type="entry name" value="ABC3_permease_C"/>
</dbReference>
<comment type="similarity">
    <text evidence="2">Belongs to the ABC-4 integral membrane protein family. LolC/E subfamily.</text>
</comment>
<dbReference type="InterPro" id="IPR051447">
    <property type="entry name" value="Lipoprotein-release_system"/>
</dbReference>
<gene>
    <name evidence="9" type="ORF">CAY53_01195</name>
</gene>
<evidence type="ECO:0000256" key="7">
    <source>
        <dbReference type="SAM" id="Phobius"/>
    </source>
</evidence>
<feature type="transmembrane region" description="Helical" evidence="7">
    <location>
        <begin position="377"/>
        <end position="397"/>
    </location>
</feature>
<dbReference type="OrthoDB" id="5410375at2"/>
<evidence type="ECO:0000256" key="1">
    <source>
        <dbReference type="ARBA" id="ARBA00004651"/>
    </source>
</evidence>